<reference evidence="1 2" key="1">
    <citation type="submission" date="2019-12" db="EMBL/GenBank/DDBJ databases">
        <title>Novel species isolated from a subtropical stream in China.</title>
        <authorList>
            <person name="Lu H."/>
        </authorList>
    </citation>
    <scope>NUCLEOTIDE SEQUENCE [LARGE SCALE GENOMIC DNA]</scope>
    <source>
        <strain evidence="1 2">FT55W</strain>
    </source>
</reference>
<dbReference type="AlphaFoldDB" id="A0A7X4GTG1"/>
<protein>
    <submittedName>
        <fullName evidence="1">Uncharacterized protein</fullName>
    </submittedName>
</protein>
<dbReference type="RefSeq" id="WP_161015752.1">
    <property type="nucleotide sequence ID" value="NZ_WWCK01000006.1"/>
</dbReference>
<dbReference type="EMBL" id="WWCK01000006">
    <property type="protein sequence ID" value="MYM69243.1"/>
    <property type="molecule type" value="Genomic_DNA"/>
</dbReference>
<dbReference type="Proteomes" id="UP000450012">
    <property type="component" value="Unassembled WGS sequence"/>
</dbReference>
<proteinExistence type="predicted"/>
<organism evidence="1 2">
    <name type="scientific">Duganella rivi</name>
    <dbReference type="NCBI Taxonomy" id="2666083"/>
    <lineage>
        <taxon>Bacteria</taxon>
        <taxon>Pseudomonadati</taxon>
        <taxon>Pseudomonadota</taxon>
        <taxon>Betaproteobacteria</taxon>
        <taxon>Burkholderiales</taxon>
        <taxon>Oxalobacteraceae</taxon>
        <taxon>Telluria group</taxon>
        <taxon>Duganella</taxon>
    </lineage>
</organism>
<dbReference type="InterPro" id="IPR048531">
    <property type="entry name" value="ea8_5-like"/>
</dbReference>
<evidence type="ECO:0000313" key="1">
    <source>
        <dbReference type="EMBL" id="MYM69243.1"/>
    </source>
</evidence>
<dbReference type="Gene3D" id="1.10.10.1920">
    <property type="match status" value="1"/>
</dbReference>
<keyword evidence="2" id="KW-1185">Reference proteome</keyword>
<evidence type="ECO:0000313" key="2">
    <source>
        <dbReference type="Proteomes" id="UP000450012"/>
    </source>
</evidence>
<dbReference type="Pfam" id="PF20735">
    <property type="entry name" value="Lambda_ea8_5"/>
    <property type="match status" value="1"/>
</dbReference>
<dbReference type="InterPro" id="IPR048532">
    <property type="entry name" value="ea8_5-like_sf"/>
</dbReference>
<sequence length="96" mass="10721">MGGAKRMMEEEESKRQVALGIAIEAGVLEQCPSHDDCVYLGGEEIESAYKLANYKVSHGELADVFDDRREMTDIIKAVVDDNSADECYACTKNWKE</sequence>
<gene>
    <name evidence="1" type="ORF">GTP45_20715</name>
</gene>
<name>A0A7X4GTG1_9BURK</name>
<accession>A0A7X4GTG1</accession>
<comment type="caution">
    <text evidence="1">The sequence shown here is derived from an EMBL/GenBank/DDBJ whole genome shotgun (WGS) entry which is preliminary data.</text>
</comment>